<feature type="region of interest" description="Disordered" evidence="4">
    <location>
        <begin position="86"/>
        <end position="113"/>
    </location>
</feature>
<sequence length="810" mass="94374">MVDSDDEYERRNRDKFRHERNDYDQRDDRRGRDQTKSNWTKQSRDRRDNDRNHRDRRSPPRNDSSPQVKRLRRDWDDGYHHYEGHYGPRLHGPPPPIWNPTSPPEVPHPHANTAPKVPEVDYPTQPPMMSFKHFLATQDDNITDEESIRMYNDYKMDFKKEQIKEFFVQHKDEEWFRSKYHPDEYNLRQEEMKASLKKRCSVFKKLMQLNIVPSVLLDMTCTSELIKLLDSAVILMEDGTEFDLSVLGSPDEACEASTPAATAVPKNNIEKTVKIENKDSQEKSETEECKEVEVKKESSEKTPADSGKDIEVKKELKKKKLNSDDKKGGDEEEEDGSIGSEASDEEDVDKEKSDVKMEEDTSKKTDEEAETPMDVSEEKPRALHKTQSIFLRNLIPTITKQEVEAMCRRYPGYMRVSIQDPQPERRFARRGWITFDRTVNVKDICWNLNNIRLRDCDMGAIVNRELRQRVRPVNGLTVHKAVARQDIKHAAKIIQTLDNRWNMWCDNEGDKSDKENFGFVTNNPVLKNITDFLVDEVDYEDELLGSEAVKDKDGNSEISIDRDDELLKVLDKMLLYLRIVYSIDFYGAFEYPNEDEMPHRCGIIHARGLNTVAKITQTDVTEWMTSFESKIAPFLNPKFQLEETEATKLGLKKEEEEVEKFIVSNMQELGKDKWLCPLSGKKFKGPEFVRKHILSKHMEKIEEVKKEVSYFNNYLNDPRRLQLPEHPSAKHVPNPVPPPMMPGFIAPHPFYRPPPVYPAVYPAPFPMRSLDSYRADFRRDAAAMPRRDKVRSDPRSVVSYTDLDAPPDVD</sequence>
<evidence type="ECO:0000256" key="4">
    <source>
        <dbReference type="SAM" id="MobiDB-lite"/>
    </source>
</evidence>
<evidence type="ECO:0000256" key="1">
    <source>
        <dbReference type="ARBA" id="ARBA00004123"/>
    </source>
</evidence>
<evidence type="ECO:0000259" key="6">
    <source>
        <dbReference type="Pfam" id="PF12066"/>
    </source>
</evidence>
<comment type="similarity">
    <text evidence="2">Belongs to the ARS2 family.</text>
</comment>
<feature type="compositionally biased region" description="Basic and acidic residues" evidence="4">
    <location>
        <begin position="8"/>
        <end position="35"/>
    </location>
</feature>
<dbReference type="RefSeq" id="XP_009013078.1">
    <property type="nucleotide sequence ID" value="XM_009014830.1"/>
</dbReference>
<dbReference type="Pfam" id="PF12066">
    <property type="entry name" value="SERRATE_Ars2_N"/>
    <property type="match status" value="1"/>
</dbReference>
<keyword evidence="9" id="KW-1185">Reference proteome</keyword>
<feature type="domain" description="SERRATE/Ars2 C-terminal" evidence="5">
    <location>
        <begin position="607"/>
        <end position="743"/>
    </location>
</feature>
<feature type="compositionally biased region" description="Pro residues" evidence="4">
    <location>
        <begin position="91"/>
        <end position="106"/>
    </location>
</feature>
<feature type="region of interest" description="Disordered" evidence="4">
    <location>
        <begin position="781"/>
        <end position="810"/>
    </location>
</feature>
<reference evidence="9" key="1">
    <citation type="submission" date="2012-12" db="EMBL/GenBank/DDBJ databases">
        <authorList>
            <person name="Hellsten U."/>
            <person name="Grimwood J."/>
            <person name="Chapman J.A."/>
            <person name="Shapiro H."/>
            <person name="Aerts A."/>
            <person name="Otillar R.P."/>
            <person name="Terry A.Y."/>
            <person name="Boore J.L."/>
            <person name="Simakov O."/>
            <person name="Marletaz F."/>
            <person name="Cho S.-J."/>
            <person name="Edsinger-Gonzales E."/>
            <person name="Havlak P."/>
            <person name="Kuo D.-H."/>
            <person name="Larsson T."/>
            <person name="Lv J."/>
            <person name="Arendt D."/>
            <person name="Savage R."/>
            <person name="Osoegawa K."/>
            <person name="de Jong P."/>
            <person name="Lindberg D.R."/>
            <person name="Seaver E.C."/>
            <person name="Weisblat D.A."/>
            <person name="Putnam N.H."/>
            <person name="Grigoriev I.V."/>
            <person name="Rokhsar D.S."/>
        </authorList>
    </citation>
    <scope>NUCLEOTIDE SEQUENCE</scope>
</reference>
<dbReference type="InterPro" id="IPR021933">
    <property type="entry name" value="SERRATE/Ars2_N"/>
</dbReference>
<feature type="region of interest" description="Disordered" evidence="4">
    <location>
        <begin position="1"/>
        <end position="73"/>
    </location>
</feature>
<dbReference type="PANTHER" id="PTHR13165:SF0">
    <property type="entry name" value="SERRATE RNA EFFECTOR MOLECULE HOMOLOG"/>
    <property type="match status" value="1"/>
</dbReference>
<evidence type="ECO:0000313" key="7">
    <source>
        <dbReference type="EMBL" id="ESO09056.1"/>
    </source>
</evidence>
<dbReference type="EMBL" id="AMQM01003158">
    <property type="status" value="NOT_ANNOTATED_CDS"/>
    <property type="molecule type" value="Genomic_DNA"/>
</dbReference>
<dbReference type="STRING" id="6412.T1FMR3"/>
<dbReference type="Proteomes" id="UP000015101">
    <property type="component" value="Unassembled WGS sequence"/>
</dbReference>
<reference evidence="7 9" key="2">
    <citation type="journal article" date="2013" name="Nature">
        <title>Insights into bilaterian evolution from three spiralian genomes.</title>
        <authorList>
            <person name="Simakov O."/>
            <person name="Marletaz F."/>
            <person name="Cho S.J."/>
            <person name="Edsinger-Gonzales E."/>
            <person name="Havlak P."/>
            <person name="Hellsten U."/>
            <person name="Kuo D.H."/>
            <person name="Larsson T."/>
            <person name="Lv J."/>
            <person name="Arendt D."/>
            <person name="Savage R."/>
            <person name="Osoegawa K."/>
            <person name="de Jong P."/>
            <person name="Grimwood J."/>
            <person name="Chapman J.A."/>
            <person name="Shapiro H."/>
            <person name="Aerts A."/>
            <person name="Otillar R.P."/>
            <person name="Terry A.Y."/>
            <person name="Boore J.L."/>
            <person name="Grigoriev I.V."/>
            <person name="Lindberg D.R."/>
            <person name="Seaver E.C."/>
            <person name="Weisblat D.A."/>
            <person name="Putnam N.H."/>
            <person name="Rokhsar D.S."/>
        </authorList>
    </citation>
    <scope>NUCLEOTIDE SEQUENCE</scope>
</reference>
<evidence type="ECO:0000256" key="2">
    <source>
        <dbReference type="ARBA" id="ARBA00005407"/>
    </source>
</evidence>
<feature type="domain" description="SERRATE/Ars2 N-terminal" evidence="6">
    <location>
        <begin position="132"/>
        <end position="241"/>
    </location>
</feature>
<organism evidence="8 9">
    <name type="scientific">Helobdella robusta</name>
    <name type="common">Californian leech</name>
    <dbReference type="NCBI Taxonomy" id="6412"/>
    <lineage>
        <taxon>Eukaryota</taxon>
        <taxon>Metazoa</taxon>
        <taxon>Spiralia</taxon>
        <taxon>Lophotrochozoa</taxon>
        <taxon>Annelida</taxon>
        <taxon>Clitellata</taxon>
        <taxon>Hirudinea</taxon>
        <taxon>Rhynchobdellida</taxon>
        <taxon>Glossiphoniidae</taxon>
        <taxon>Helobdella</taxon>
    </lineage>
</organism>
<gene>
    <name evidence="8" type="primary">20210112</name>
    <name evidence="7" type="ORF">HELRODRAFT_185388</name>
</gene>
<accession>T1FMR3</accession>
<feature type="compositionally biased region" description="Basic and acidic residues" evidence="4">
    <location>
        <begin position="781"/>
        <end position="794"/>
    </location>
</feature>
<dbReference type="CTD" id="20210112"/>
<evidence type="ECO:0000313" key="8">
    <source>
        <dbReference type="EnsemblMetazoa" id="HelroP185388"/>
    </source>
</evidence>
<feature type="compositionally biased region" description="Basic and acidic residues" evidence="4">
    <location>
        <begin position="42"/>
        <end position="60"/>
    </location>
</feature>
<dbReference type="EMBL" id="KB096023">
    <property type="protein sequence ID" value="ESO09056.1"/>
    <property type="molecule type" value="Genomic_DNA"/>
</dbReference>
<dbReference type="AlphaFoldDB" id="T1FMR3"/>
<name>T1FMR3_HELRO</name>
<dbReference type="InterPro" id="IPR039727">
    <property type="entry name" value="SE/Ars2"/>
</dbReference>
<dbReference type="InParanoid" id="T1FMR3"/>
<reference evidence="8" key="3">
    <citation type="submission" date="2015-06" db="UniProtKB">
        <authorList>
            <consortium name="EnsemblMetazoa"/>
        </authorList>
    </citation>
    <scope>IDENTIFICATION</scope>
</reference>
<dbReference type="Pfam" id="PF04959">
    <property type="entry name" value="ARS2"/>
    <property type="match status" value="1"/>
</dbReference>
<dbReference type="InterPro" id="IPR007042">
    <property type="entry name" value="SERRATE/Ars2_C"/>
</dbReference>
<comment type="subcellular location">
    <subcellularLocation>
        <location evidence="1">Nucleus</location>
    </subcellularLocation>
</comment>
<evidence type="ECO:0000313" key="9">
    <source>
        <dbReference type="Proteomes" id="UP000015101"/>
    </source>
</evidence>
<dbReference type="HOGENOM" id="CLU_008560_0_0_1"/>
<feature type="compositionally biased region" description="Basic and acidic residues" evidence="4">
    <location>
        <begin position="349"/>
        <end position="366"/>
    </location>
</feature>
<dbReference type="GO" id="GO:0031053">
    <property type="term" value="P:primary miRNA processing"/>
    <property type="evidence" value="ECO:0000318"/>
    <property type="project" value="GO_Central"/>
</dbReference>
<dbReference type="KEGG" id="hro:HELRODRAFT_185388"/>
<evidence type="ECO:0000256" key="3">
    <source>
        <dbReference type="ARBA" id="ARBA00023242"/>
    </source>
</evidence>
<feature type="compositionally biased region" description="Acidic residues" evidence="4">
    <location>
        <begin position="330"/>
        <end position="348"/>
    </location>
</feature>
<dbReference type="FunCoup" id="T1FMR3">
    <property type="interactions" value="1955"/>
</dbReference>
<protein>
    <recommendedName>
        <fullName evidence="10">Serrate RNA effector molecule homolog</fullName>
    </recommendedName>
</protein>
<proteinExistence type="inferred from homology"/>
<feature type="compositionally biased region" description="Basic and acidic residues" evidence="4">
    <location>
        <begin position="275"/>
        <end position="314"/>
    </location>
</feature>
<dbReference type="OMA" id="FEDKIMQ"/>
<dbReference type="OrthoDB" id="342064at2759"/>
<dbReference type="EnsemblMetazoa" id="HelroT185388">
    <property type="protein sequence ID" value="HelroP185388"/>
    <property type="gene ID" value="HelroG185388"/>
</dbReference>
<dbReference type="GeneID" id="20210112"/>
<dbReference type="eggNOG" id="KOG2295">
    <property type="taxonomic scope" value="Eukaryota"/>
</dbReference>
<dbReference type="GO" id="GO:0016604">
    <property type="term" value="C:nuclear body"/>
    <property type="evidence" value="ECO:0000318"/>
    <property type="project" value="GO_Central"/>
</dbReference>
<evidence type="ECO:0008006" key="10">
    <source>
        <dbReference type="Google" id="ProtNLM"/>
    </source>
</evidence>
<dbReference type="PANTHER" id="PTHR13165">
    <property type="entry name" value="ARSENITE-RESISTANCE PROTEIN 2"/>
    <property type="match status" value="1"/>
</dbReference>
<keyword evidence="3" id="KW-0539">Nucleus</keyword>
<feature type="region of interest" description="Disordered" evidence="4">
    <location>
        <begin position="275"/>
        <end position="382"/>
    </location>
</feature>
<evidence type="ECO:0000259" key="5">
    <source>
        <dbReference type="Pfam" id="PF04959"/>
    </source>
</evidence>